<gene>
    <name evidence="10" type="ORF">GPICK_05650</name>
</gene>
<keyword evidence="7" id="KW-0175">Coiled coil</keyword>
<protein>
    <recommendedName>
        <fullName evidence="2">histidine kinase</fullName>
        <ecNumber evidence="2">2.7.13.3</ecNumber>
    </recommendedName>
</protein>
<feature type="domain" description="Histidine kinase" evidence="9">
    <location>
        <begin position="157"/>
        <end position="367"/>
    </location>
</feature>
<evidence type="ECO:0000256" key="5">
    <source>
        <dbReference type="ARBA" id="ARBA00022777"/>
    </source>
</evidence>
<name>A0A0B5BEG3_9BACT</name>
<dbReference type="InterPro" id="IPR003661">
    <property type="entry name" value="HisK_dim/P_dom"/>
</dbReference>
<evidence type="ECO:0000256" key="3">
    <source>
        <dbReference type="ARBA" id="ARBA00022553"/>
    </source>
</evidence>
<dbReference type="SUPFAM" id="SSF55874">
    <property type="entry name" value="ATPase domain of HSP90 chaperone/DNA topoisomerase II/histidine kinase"/>
    <property type="match status" value="1"/>
</dbReference>
<dbReference type="SUPFAM" id="SSF47384">
    <property type="entry name" value="Homodimeric domain of signal transducing histidine kinase"/>
    <property type="match status" value="1"/>
</dbReference>
<evidence type="ECO:0000313" key="11">
    <source>
        <dbReference type="Proteomes" id="UP000057609"/>
    </source>
</evidence>
<keyword evidence="8" id="KW-0812">Transmembrane</keyword>
<dbReference type="Pfam" id="PF00512">
    <property type="entry name" value="HisKA"/>
    <property type="match status" value="1"/>
</dbReference>
<evidence type="ECO:0000256" key="1">
    <source>
        <dbReference type="ARBA" id="ARBA00000085"/>
    </source>
</evidence>
<dbReference type="Proteomes" id="UP000057609">
    <property type="component" value="Chromosome"/>
</dbReference>
<dbReference type="SMART" id="SM00387">
    <property type="entry name" value="HATPase_c"/>
    <property type="match status" value="1"/>
</dbReference>
<dbReference type="SMART" id="SM00388">
    <property type="entry name" value="HisKA"/>
    <property type="match status" value="1"/>
</dbReference>
<dbReference type="PRINTS" id="PR00344">
    <property type="entry name" value="BCTRLSENSOR"/>
</dbReference>
<dbReference type="Gene3D" id="1.10.287.130">
    <property type="match status" value="1"/>
</dbReference>
<dbReference type="InterPro" id="IPR036890">
    <property type="entry name" value="HATPase_C_sf"/>
</dbReference>
<evidence type="ECO:0000256" key="2">
    <source>
        <dbReference type="ARBA" id="ARBA00012438"/>
    </source>
</evidence>
<feature type="transmembrane region" description="Helical" evidence="8">
    <location>
        <begin position="40"/>
        <end position="67"/>
    </location>
</feature>
<dbReference type="AlphaFoldDB" id="A0A0B5BEG3"/>
<dbReference type="Gene3D" id="3.30.565.10">
    <property type="entry name" value="Histidine kinase-like ATPase, C-terminal domain"/>
    <property type="match status" value="1"/>
</dbReference>
<dbReference type="GO" id="GO:0000155">
    <property type="term" value="F:phosphorelay sensor kinase activity"/>
    <property type="evidence" value="ECO:0007669"/>
    <property type="project" value="InterPro"/>
</dbReference>
<dbReference type="InterPro" id="IPR036097">
    <property type="entry name" value="HisK_dim/P_sf"/>
</dbReference>
<dbReference type="CDD" id="cd00075">
    <property type="entry name" value="HATPase"/>
    <property type="match status" value="1"/>
</dbReference>
<evidence type="ECO:0000313" key="10">
    <source>
        <dbReference type="EMBL" id="AJE02920.1"/>
    </source>
</evidence>
<comment type="catalytic activity">
    <reaction evidence="1">
        <text>ATP + protein L-histidine = ADP + protein N-phospho-L-histidine.</text>
        <dbReference type="EC" id="2.7.13.3"/>
    </reaction>
</comment>
<dbReference type="HOGENOM" id="CLU_000445_114_39_7"/>
<keyword evidence="3" id="KW-0597">Phosphoprotein</keyword>
<dbReference type="CDD" id="cd00082">
    <property type="entry name" value="HisKA"/>
    <property type="match status" value="1"/>
</dbReference>
<sequence length="367" mass="40527">MKPSGMPRILLLASSIVGISLFHYLTPLHRPALHDILQRLYYIPIIMAAFWFGLRGGLISSIIVSVLYAPHVLFQWGVQPSLELEKFLEILLYNVVGGVTGFLCQKEELRRGELERTAQGLEESYRTLQRQADLIIEIEEQLRRAERLSTVGELSAMLAHEIRNPLGSIRGTAEILRDDFRPGDRKYEFLEILLKETDRLNRVVEDFLRLARPIDVERTTCDIVAELREVVTLLGGQAAGRQVRLDLEAAEIPPVSGDGERLRQVFFNLLLNGIQATGPGGRVAVRVTPVAASGEAPAGVELAFRDTGKGIAVADIERVFTPFFTTKEGGTGLGLAITQRIVEAHGGTIAVESGAGKGTTFRVWLPR</sequence>
<evidence type="ECO:0000256" key="4">
    <source>
        <dbReference type="ARBA" id="ARBA00022679"/>
    </source>
</evidence>
<evidence type="ECO:0000256" key="6">
    <source>
        <dbReference type="ARBA" id="ARBA00023012"/>
    </source>
</evidence>
<dbReference type="PROSITE" id="PS50109">
    <property type="entry name" value="HIS_KIN"/>
    <property type="match status" value="1"/>
</dbReference>
<keyword evidence="4" id="KW-0808">Transferase</keyword>
<evidence type="ECO:0000259" key="9">
    <source>
        <dbReference type="PROSITE" id="PS50109"/>
    </source>
</evidence>
<dbReference type="STRING" id="345632.GPICK_05650"/>
<keyword evidence="11" id="KW-1185">Reference proteome</keyword>
<accession>A0A0B5BEG3</accession>
<dbReference type="InterPro" id="IPR005467">
    <property type="entry name" value="His_kinase_dom"/>
</dbReference>
<dbReference type="PANTHER" id="PTHR43711:SF1">
    <property type="entry name" value="HISTIDINE KINASE 1"/>
    <property type="match status" value="1"/>
</dbReference>
<keyword evidence="8" id="KW-0472">Membrane</keyword>
<proteinExistence type="predicted"/>
<organism evidence="10 11">
    <name type="scientific">Geobacter pickeringii</name>
    <dbReference type="NCBI Taxonomy" id="345632"/>
    <lineage>
        <taxon>Bacteria</taxon>
        <taxon>Pseudomonadati</taxon>
        <taxon>Thermodesulfobacteriota</taxon>
        <taxon>Desulfuromonadia</taxon>
        <taxon>Geobacterales</taxon>
        <taxon>Geobacteraceae</taxon>
        <taxon>Geobacter</taxon>
    </lineage>
</organism>
<dbReference type="Pfam" id="PF02518">
    <property type="entry name" value="HATPase_c"/>
    <property type="match status" value="1"/>
</dbReference>
<keyword evidence="6" id="KW-0902">Two-component regulatory system</keyword>
<feature type="coiled-coil region" evidence="7">
    <location>
        <begin position="104"/>
        <end position="148"/>
    </location>
</feature>
<keyword evidence="5 10" id="KW-0418">Kinase</keyword>
<evidence type="ECO:0000256" key="8">
    <source>
        <dbReference type="SAM" id="Phobius"/>
    </source>
</evidence>
<dbReference type="EC" id="2.7.13.3" evidence="2"/>
<feature type="transmembrane region" description="Helical" evidence="8">
    <location>
        <begin position="6"/>
        <end position="28"/>
    </location>
</feature>
<dbReference type="InterPro" id="IPR050736">
    <property type="entry name" value="Sensor_HK_Regulatory"/>
</dbReference>
<reference evidence="10 11" key="1">
    <citation type="journal article" date="2015" name="Genome Announc.">
        <title>Complete Genome of Geobacter pickeringii G13T, a Metal-Reducing Isolate from Sedimentary Kaolin Deposits.</title>
        <authorList>
            <person name="Badalamenti J.P."/>
            <person name="Bond D.R."/>
        </authorList>
    </citation>
    <scope>NUCLEOTIDE SEQUENCE [LARGE SCALE GENOMIC DNA]</scope>
    <source>
        <strain evidence="10 11">G13</strain>
    </source>
</reference>
<evidence type="ECO:0000256" key="7">
    <source>
        <dbReference type="SAM" id="Coils"/>
    </source>
</evidence>
<dbReference type="OrthoDB" id="9808844at2"/>
<dbReference type="KEGG" id="gpi:GPICK_05650"/>
<dbReference type="InterPro" id="IPR003594">
    <property type="entry name" value="HATPase_dom"/>
</dbReference>
<dbReference type="PANTHER" id="PTHR43711">
    <property type="entry name" value="TWO-COMPONENT HISTIDINE KINASE"/>
    <property type="match status" value="1"/>
</dbReference>
<dbReference type="InterPro" id="IPR004358">
    <property type="entry name" value="Sig_transdc_His_kin-like_C"/>
</dbReference>
<dbReference type="EMBL" id="CP009788">
    <property type="protein sequence ID" value="AJE02920.1"/>
    <property type="molecule type" value="Genomic_DNA"/>
</dbReference>
<keyword evidence="8" id="KW-1133">Transmembrane helix</keyword>